<organism evidence="2 3">
    <name type="scientific">Halogranum gelatinilyticum</name>
    <dbReference type="NCBI Taxonomy" id="660521"/>
    <lineage>
        <taxon>Archaea</taxon>
        <taxon>Methanobacteriati</taxon>
        <taxon>Methanobacteriota</taxon>
        <taxon>Stenosarchaea group</taxon>
        <taxon>Halobacteria</taxon>
        <taxon>Halobacteriales</taxon>
        <taxon>Haloferacaceae</taxon>
    </lineage>
</organism>
<evidence type="ECO:0000256" key="1">
    <source>
        <dbReference type="SAM" id="Phobius"/>
    </source>
</evidence>
<feature type="transmembrane region" description="Helical" evidence="1">
    <location>
        <begin position="109"/>
        <end position="137"/>
    </location>
</feature>
<feature type="transmembrane region" description="Helical" evidence="1">
    <location>
        <begin position="27"/>
        <end position="45"/>
    </location>
</feature>
<dbReference type="EMBL" id="FNHL01000002">
    <property type="protein sequence ID" value="SDM55163.1"/>
    <property type="molecule type" value="Genomic_DNA"/>
</dbReference>
<sequence length="147" mass="14888">MTRWRAVAVGVTVAVLTESVGYVLTGRLSLFGGAFGGLVAGWVMSSESDDDGRSGAGRAATVNRGAGVGLAVGVAWGVVLAPVAVYLSLATGEVALSPYEHVVRTVGLGMLAALLAFGLTVPPLVSGVLGATFRTVYTATKTNRRHG</sequence>
<feature type="transmembrane region" description="Helical" evidence="1">
    <location>
        <begin position="66"/>
        <end position="89"/>
    </location>
</feature>
<evidence type="ECO:0000313" key="2">
    <source>
        <dbReference type="EMBL" id="SDM55163.1"/>
    </source>
</evidence>
<name>A0A1G9U5T0_9EURY</name>
<dbReference type="AlphaFoldDB" id="A0A1G9U5T0"/>
<keyword evidence="1" id="KW-0812">Transmembrane</keyword>
<keyword evidence="3" id="KW-1185">Reference proteome</keyword>
<protein>
    <submittedName>
        <fullName evidence="2">Uncharacterized protein</fullName>
    </submittedName>
</protein>
<dbReference type="RefSeq" id="WP_089697341.1">
    <property type="nucleotide sequence ID" value="NZ_FNHL01000002.1"/>
</dbReference>
<dbReference type="STRING" id="660521.SAMN04487949_2048"/>
<keyword evidence="1" id="KW-0472">Membrane</keyword>
<dbReference type="Proteomes" id="UP000199451">
    <property type="component" value="Unassembled WGS sequence"/>
</dbReference>
<evidence type="ECO:0000313" key="3">
    <source>
        <dbReference type="Proteomes" id="UP000199451"/>
    </source>
</evidence>
<proteinExistence type="predicted"/>
<gene>
    <name evidence="2" type="ORF">SAMN04487949_2048</name>
</gene>
<reference evidence="3" key="1">
    <citation type="submission" date="2016-10" db="EMBL/GenBank/DDBJ databases">
        <authorList>
            <person name="Varghese N."/>
            <person name="Submissions S."/>
        </authorList>
    </citation>
    <scope>NUCLEOTIDE SEQUENCE [LARGE SCALE GENOMIC DNA]</scope>
    <source>
        <strain evidence="3">CGMCC 1.10119</strain>
    </source>
</reference>
<keyword evidence="1" id="KW-1133">Transmembrane helix</keyword>
<accession>A0A1G9U5T0</accession>